<organism evidence="2 3">
    <name type="scientific">Methylomirabilis oxygeniifera</name>
    <dbReference type="NCBI Taxonomy" id="671143"/>
    <lineage>
        <taxon>Bacteria</taxon>
        <taxon>Candidatus Methylomirabilota</taxon>
        <taxon>Candidatus Methylomirabilia</taxon>
        <taxon>Candidatus Methylomirabilales</taxon>
        <taxon>Candidatus Methylomirabilaceae</taxon>
        <taxon>Candidatus Methylomirabilis</taxon>
    </lineage>
</organism>
<dbReference type="Pfam" id="PF00561">
    <property type="entry name" value="Abhydrolase_1"/>
    <property type="match status" value="1"/>
</dbReference>
<feature type="domain" description="AB hydrolase-1" evidence="1">
    <location>
        <begin position="21"/>
        <end position="249"/>
    </location>
</feature>
<dbReference type="Gene3D" id="3.40.50.1820">
    <property type="entry name" value="alpha/beta hydrolase"/>
    <property type="match status" value="1"/>
</dbReference>
<dbReference type="InterPro" id="IPR000073">
    <property type="entry name" value="AB_hydrolase_1"/>
</dbReference>
<proteinExistence type="predicted"/>
<dbReference type="STRING" id="671143.DAMO_2915"/>
<gene>
    <name evidence="2" type="ORF">DAMO_2915</name>
</gene>
<dbReference type="InterPro" id="IPR050471">
    <property type="entry name" value="AB_hydrolase"/>
</dbReference>
<accession>D5MLT1</accession>
<dbReference type="KEGG" id="mox:DAMO_2915"/>
<reference evidence="2 3" key="1">
    <citation type="journal article" date="2010" name="Nature">
        <title>Nitrite-driven anaerobic methane oxidation by oxygenic bacteria.</title>
        <authorList>
            <person name="Ettwig K.F."/>
            <person name="Butler M.K."/>
            <person name="Le Paslier D."/>
            <person name="Pelletier E."/>
            <person name="Mangenot S."/>
            <person name="Kuypers M.M.M."/>
            <person name="Schreiber F."/>
            <person name="Dutilh B.E."/>
            <person name="Zedelius J."/>
            <person name="de Beer D."/>
            <person name="Gloerich J."/>
            <person name="Wessels H.J.C.T."/>
            <person name="van Allen T."/>
            <person name="Luesken F."/>
            <person name="Wu M."/>
            <person name="van de Pas-Schoonen K.T."/>
            <person name="Op den Camp H.J.M."/>
            <person name="Janssen-Megens E.M."/>
            <person name="Francoijs K-J."/>
            <person name="Stunnenberg H."/>
            <person name="Weissenbach J."/>
            <person name="Jetten M.S.M."/>
            <person name="Strous M."/>
        </authorList>
    </citation>
    <scope>NUCLEOTIDE SEQUENCE [LARGE SCALE GENOMIC DNA]</scope>
</reference>
<dbReference type="Proteomes" id="UP000006898">
    <property type="component" value="Chromosome"/>
</dbReference>
<dbReference type="AlphaFoldDB" id="D5MLT1"/>
<dbReference type="PANTHER" id="PTHR43433">
    <property type="entry name" value="HYDROLASE, ALPHA/BETA FOLD FAMILY PROTEIN"/>
    <property type="match status" value="1"/>
</dbReference>
<dbReference type="PRINTS" id="PR00111">
    <property type="entry name" value="ABHYDROLASE"/>
</dbReference>
<dbReference type="HOGENOM" id="CLU_020336_50_1_0"/>
<evidence type="ECO:0000313" key="3">
    <source>
        <dbReference type="Proteomes" id="UP000006898"/>
    </source>
</evidence>
<evidence type="ECO:0000259" key="1">
    <source>
        <dbReference type="Pfam" id="PF00561"/>
    </source>
</evidence>
<evidence type="ECO:0000313" key="2">
    <source>
        <dbReference type="EMBL" id="CBE69988.1"/>
    </source>
</evidence>
<sequence>MPKVRVGQIELFYEEDGCGEPVVWIHGLGIDHRIWGLQMPLFTRHFRCLAFDNRDAGQSNRSPNSYTIKTMADDAVRLMDALAIDKAHIVGLSMGGAVAQELAIAHPARVQRLVLVSTYTSSDRRGADVLSSFALMRGRFSREEYARATSPWVFTYQDYLIPGFVDLAIARFLEDPYFVPADVYIRQVEAALSHFTEDRLSRITAPTLIVAGDDDLLTPMRFARTLYEQIPGAKLAVIRDGGHAVILTHAEEFNRLTLSFLEEHWQQQGV</sequence>
<dbReference type="SUPFAM" id="SSF53474">
    <property type="entry name" value="alpha/beta-Hydrolases"/>
    <property type="match status" value="1"/>
</dbReference>
<protein>
    <submittedName>
        <fullName evidence="2">Putative esterase/lipase</fullName>
    </submittedName>
</protein>
<dbReference type="PANTHER" id="PTHR43433:SF5">
    <property type="entry name" value="AB HYDROLASE-1 DOMAIN-CONTAINING PROTEIN"/>
    <property type="match status" value="1"/>
</dbReference>
<dbReference type="EMBL" id="FP565575">
    <property type="protein sequence ID" value="CBE69988.1"/>
    <property type="molecule type" value="Genomic_DNA"/>
</dbReference>
<name>D5MLT1_METO1</name>
<dbReference type="eggNOG" id="COG2021">
    <property type="taxonomic scope" value="Bacteria"/>
</dbReference>
<dbReference type="InterPro" id="IPR029058">
    <property type="entry name" value="AB_hydrolase_fold"/>
</dbReference>